<protein>
    <submittedName>
        <fullName evidence="1">Uncharacterized protein</fullName>
    </submittedName>
</protein>
<dbReference type="EMBL" id="VSRR010006916">
    <property type="protein sequence ID" value="MPC45839.1"/>
    <property type="molecule type" value="Genomic_DNA"/>
</dbReference>
<keyword evidence="2" id="KW-1185">Reference proteome</keyword>
<dbReference type="InterPro" id="IPR043502">
    <property type="entry name" value="DNA/RNA_pol_sf"/>
</dbReference>
<reference evidence="1 2" key="1">
    <citation type="submission" date="2019-05" db="EMBL/GenBank/DDBJ databases">
        <title>Another draft genome of Portunus trituberculatus and its Hox gene families provides insights of decapod evolution.</title>
        <authorList>
            <person name="Jeong J.-H."/>
            <person name="Song I."/>
            <person name="Kim S."/>
            <person name="Choi T."/>
            <person name="Kim D."/>
            <person name="Ryu S."/>
            <person name="Kim W."/>
        </authorList>
    </citation>
    <scope>NUCLEOTIDE SEQUENCE [LARGE SCALE GENOMIC DNA]</scope>
    <source>
        <tissue evidence="1">Muscle</tissue>
    </source>
</reference>
<dbReference type="OrthoDB" id="6618553at2759"/>
<proteinExistence type="predicted"/>
<dbReference type="Proteomes" id="UP000324222">
    <property type="component" value="Unassembled WGS sequence"/>
</dbReference>
<accession>A0A5B7FL15</accession>
<dbReference type="AlphaFoldDB" id="A0A5B7FL15"/>
<organism evidence="1 2">
    <name type="scientific">Portunus trituberculatus</name>
    <name type="common">Swimming crab</name>
    <name type="synonym">Neptunus trituberculatus</name>
    <dbReference type="NCBI Taxonomy" id="210409"/>
    <lineage>
        <taxon>Eukaryota</taxon>
        <taxon>Metazoa</taxon>
        <taxon>Ecdysozoa</taxon>
        <taxon>Arthropoda</taxon>
        <taxon>Crustacea</taxon>
        <taxon>Multicrustacea</taxon>
        <taxon>Malacostraca</taxon>
        <taxon>Eumalacostraca</taxon>
        <taxon>Eucarida</taxon>
        <taxon>Decapoda</taxon>
        <taxon>Pleocyemata</taxon>
        <taxon>Brachyura</taxon>
        <taxon>Eubrachyura</taxon>
        <taxon>Portunoidea</taxon>
        <taxon>Portunidae</taxon>
        <taxon>Portuninae</taxon>
        <taxon>Portunus</taxon>
    </lineage>
</organism>
<evidence type="ECO:0000313" key="2">
    <source>
        <dbReference type="Proteomes" id="UP000324222"/>
    </source>
</evidence>
<dbReference type="GO" id="GO:0071897">
    <property type="term" value="P:DNA biosynthetic process"/>
    <property type="evidence" value="ECO:0007669"/>
    <property type="project" value="UniProtKB-ARBA"/>
</dbReference>
<dbReference type="SUPFAM" id="SSF56672">
    <property type="entry name" value="DNA/RNA polymerases"/>
    <property type="match status" value="1"/>
</dbReference>
<sequence>MAQYSINLPGYCNNPPGLAEVKQEEPMTGTTWTISPRHVHQTPGFVAPSSRPDDLLDLLAAWVHNAAVGTAAHDTHFRPLDNAIAQPPATPSIWPRDCCSWHGPSRRKCNVCICHSEPGLVFQDFPCPATHFLCTVFAMECTPLPEMWWGAPLTTSTYGPECTSTPYMSLPPSPATFYNEVCYQLDEDVAKGIIKEVPAGEPTESCMCMVMVPQIDGRSCRTVNFQKLNRACLCETHHSRLPFNLITSIPKHTYKTVTDAFAGYHEQ</sequence>
<evidence type="ECO:0000313" key="1">
    <source>
        <dbReference type="EMBL" id="MPC45839.1"/>
    </source>
</evidence>
<name>A0A5B7FL15_PORTR</name>
<gene>
    <name evidence="1" type="ORF">E2C01_039545</name>
</gene>
<comment type="caution">
    <text evidence="1">The sequence shown here is derived from an EMBL/GenBank/DDBJ whole genome shotgun (WGS) entry which is preliminary data.</text>
</comment>